<evidence type="ECO:0000313" key="8">
    <source>
        <dbReference type="Proteomes" id="UP000887566"/>
    </source>
</evidence>
<keyword evidence="4" id="KW-0496">Mitochondrion</keyword>
<sequence>MPARARVDRIKVLYNAAKSLPYPWLLRDYPKTVLHNGVGRFVCQLQRLTFTFCKSTEPSFGVRQFIEHDLLDFARENPVVVVYVQPVRHKLPMLVGEYLNGRTASTLVKNMDRDEVARHVNYLRTRSGQRIVQFERDEATNNPSVQGMWHPMLHQDTAMNSAALPDATFSKHHSSKQSATERVLQMLEEARVTNVQLVDDGSPI</sequence>
<dbReference type="PANTHER" id="PTHR21396">
    <property type="entry name" value="39S RIBOSOMAL PROTEIN L43"/>
    <property type="match status" value="1"/>
</dbReference>
<protein>
    <recommendedName>
        <fullName evidence="6">Large ribosomal subunit protein mL43</fullName>
    </recommendedName>
</protein>
<reference evidence="9" key="1">
    <citation type="submission" date="2022-11" db="UniProtKB">
        <authorList>
            <consortium name="WormBaseParasite"/>
        </authorList>
    </citation>
    <scope>IDENTIFICATION</scope>
</reference>
<dbReference type="Gene3D" id="3.40.30.10">
    <property type="entry name" value="Glutaredoxin"/>
    <property type="match status" value="1"/>
</dbReference>
<evidence type="ECO:0000256" key="1">
    <source>
        <dbReference type="ARBA" id="ARBA00004173"/>
    </source>
</evidence>
<dbReference type="Pfam" id="PF05047">
    <property type="entry name" value="L51_S25_CI-B8"/>
    <property type="match status" value="1"/>
</dbReference>
<organism evidence="8 9">
    <name type="scientific">Plectus sambesii</name>
    <dbReference type="NCBI Taxonomy" id="2011161"/>
    <lineage>
        <taxon>Eukaryota</taxon>
        <taxon>Metazoa</taxon>
        <taxon>Ecdysozoa</taxon>
        <taxon>Nematoda</taxon>
        <taxon>Chromadorea</taxon>
        <taxon>Plectida</taxon>
        <taxon>Plectina</taxon>
        <taxon>Plectoidea</taxon>
        <taxon>Plectidae</taxon>
        <taxon>Plectus</taxon>
    </lineage>
</organism>
<dbReference type="GO" id="GO:0003735">
    <property type="term" value="F:structural constituent of ribosome"/>
    <property type="evidence" value="ECO:0007669"/>
    <property type="project" value="InterPro"/>
</dbReference>
<dbReference type="SMART" id="SM00916">
    <property type="entry name" value="L51_S25_CI-B8"/>
    <property type="match status" value="1"/>
</dbReference>
<dbReference type="AlphaFoldDB" id="A0A914WAB3"/>
<dbReference type="GO" id="GO:0032543">
    <property type="term" value="P:mitochondrial translation"/>
    <property type="evidence" value="ECO:0007669"/>
    <property type="project" value="InterPro"/>
</dbReference>
<evidence type="ECO:0000259" key="7">
    <source>
        <dbReference type="SMART" id="SM00916"/>
    </source>
</evidence>
<evidence type="ECO:0000256" key="5">
    <source>
        <dbReference type="ARBA" id="ARBA00023274"/>
    </source>
</evidence>
<dbReference type="PANTHER" id="PTHR21396:SF2">
    <property type="entry name" value="LARGE RIBOSOMAL SUBUNIT PROTEIN ML43"/>
    <property type="match status" value="1"/>
</dbReference>
<feature type="domain" description="Ribosomal protein/NADH dehydrogenase" evidence="7">
    <location>
        <begin position="54"/>
        <end position="127"/>
    </location>
</feature>
<keyword evidence="5" id="KW-0687">Ribonucleoprotein</keyword>
<name>A0A914WAB3_9BILA</name>
<dbReference type="InterPro" id="IPR039927">
    <property type="entry name" value="Ribosomal_mL43"/>
</dbReference>
<accession>A0A914WAB3</accession>
<evidence type="ECO:0000256" key="2">
    <source>
        <dbReference type="ARBA" id="ARBA00006073"/>
    </source>
</evidence>
<dbReference type="InterPro" id="IPR007741">
    <property type="entry name" value="Ribosomal_mL43/mS25/NADH_DH"/>
</dbReference>
<evidence type="ECO:0000313" key="9">
    <source>
        <dbReference type="WBParaSite" id="PSAMB.scaffold3394size18462.g21329.t1"/>
    </source>
</evidence>
<dbReference type="WBParaSite" id="PSAMB.scaffold3394size18462.g21329.t1">
    <property type="protein sequence ID" value="PSAMB.scaffold3394size18462.g21329.t1"/>
    <property type="gene ID" value="PSAMB.scaffold3394size18462.g21329"/>
</dbReference>
<dbReference type="GO" id="GO:0005762">
    <property type="term" value="C:mitochondrial large ribosomal subunit"/>
    <property type="evidence" value="ECO:0007669"/>
    <property type="project" value="TreeGrafter"/>
</dbReference>
<comment type="similarity">
    <text evidence="2">Belongs to the mitochondrion-specific ribosomal protein mL43 family.</text>
</comment>
<evidence type="ECO:0000256" key="3">
    <source>
        <dbReference type="ARBA" id="ARBA00022980"/>
    </source>
</evidence>
<keyword evidence="8" id="KW-1185">Reference proteome</keyword>
<keyword evidence="3" id="KW-0689">Ribosomal protein</keyword>
<dbReference type="InterPro" id="IPR036249">
    <property type="entry name" value="Thioredoxin-like_sf"/>
</dbReference>
<comment type="subcellular location">
    <subcellularLocation>
        <location evidence="1">Mitochondrion</location>
    </subcellularLocation>
</comment>
<dbReference type="SUPFAM" id="SSF52833">
    <property type="entry name" value="Thioredoxin-like"/>
    <property type="match status" value="1"/>
</dbReference>
<dbReference type="Proteomes" id="UP000887566">
    <property type="component" value="Unplaced"/>
</dbReference>
<evidence type="ECO:0000256" key="6">
    <source>
        <dbReference type="ARBA" id="ARBA00035188"/>
    </source>
</evidence>
<proteinExistence type="inferred from homology"/>
<evidence type="ECO:0000256" key="4">
    <source>
        <dbReference type="ARBA" id="ARBA00023128"/>
    </source>
</evidence>